<dbReference type="CDD" id="cd06171">
    <property type="entry name" value="Sigma70_r4"/>
    <property type="match status" value="1"/>
</dbReference>
<name>A0ABQ1RZC1_9SPHN</name>
<evidence type="ECO:0000313" key="8">
    <source>
        <dbReference type="EMBL" id="GGD84511.1"/>
    </source>
</evidence>
<keyword evidence="4" id="KW-0804">Transcription</keyword>
<protein>
    <submittedName>
        <fullName evidence="8">RNA polymerase sigma factor</fullName>
    </submittedName>
</protein>
<reference evidence="9" key="1">
    <citation type="journal article" date="2019" name="Int. J. Syst. Evol. Microbiol.">
        <title>The Global Catalogue of Microorganisms (GCM) 10K type strain sequencing project: providing services to taxonomists for standard genome sequencing and annotation.</title>
        <authorList>
            <consortium name="The Broad Institute Genomics Platform"/>
            <consortium name="The Broad Institute Genome Sequencing Center for Infectious Disease"/>
            <person name="Wu L."/>
            <person name="Ma J."/>
        </authorList>
    </citation>
    <scope>NUCLEOTIDE SEQUENCE [LARGE SCALE GENOMIC DNA]</scope>
    <source>
        <strain evidence="9">CGMCC 1.15959</strain>
    </source>
</reference>
<dbReference type="Proteomes" id="UP000619041">
    <property type="component" value="Unassembled WGS sequence"/>
</dbReference>
<feature type="region of interest" description="Disordered" evidence="5">
    <location>
        <begin position="1"/>
        <end position="29"/>
    </location>
</feature>
<keyword evidence="2" id="KW-0805">Transcription regulation</keyword>
<dbReference type="Pfam" id="PF04542">
    <property type="entry name" value="Sigma70_r2"/>
    <property type="match status" value="1"/>
</dbReference>
<feature type="domain" description="RNA polymerase sigma-70 region 2" evidence="6">
    <location>
        <begin position="38"/>
        <end position="105"/>
    </location>
</feature>
<dbReference type="Gene3D" id="1.10.10.10">
    <property type="entry name" value="Winged helix-like DNA-binding domain superfamily/Winged helix DNA-binding domain"/>
    <property type="match status" value="1"/>
</dbReference>
<dbReference type="NCBIfam" id="TIGR02937">
    <property type="entry name" value="sigma70-ECF"/>
    <property type="match status" value="1"/>
</dbReference>
<dbReference type="InterPro" id="IPR014284">
    <property type="entry name" value="RNA_pol_sigma-70_dom"/>
</dbReference>
<evidence type="ECO:0000256" key="3">
    <source>
        <dbReference type="ARBA" id="ARBA00023082"/>
    </source>
</evidence>
<dbReference type="PANTHER" id="PTHR43133">
    <property type="entry name" value="RNA POLYMERASE ECF-TYPE SIGMA FACTO"/>
    <property type="match status" value="1"/>
</dbReference>
<dbReference type="InterPro" id="IPR013325">
    <property type="entry name" value="RNA_pol_sigma_r2"/>
</dbReference>
<dbReference type="PANTHER" id="PTHR43133:SF63">
    <property type="entry name" value="RNA POLYMERASE SIGMA FACTOR FECI-RELATED"/>
    <property type="match status" value="1"/>
</dbReference>
<dbReference type="SUPFAM" id="SSF88659">
    <property type="entry name" value="Sigma3 and sigma4 domains of RNA polymerase sigma factors"/>
    <property type="match status" value="1"/>
</dbReference>
<proteinExistence type="inferred from homology"/>
<dbReference type="EMBL" id="BMKL01000001">
    <property type="protein sequence ID" value="GGD84511.1"/>
    <property type="molecule type" value="Genomic_DNA"/>
</dbReference>
<evidence type="ECO:0000313" key="9">
    <source>
        <dbReference type="Proteomes" id="UP000619041"/>
    </source>
</evidence>
<dbReference type="Gene3D" id="1.10.1740.10">
    <property type="match status" value="1"/>
</dbReference>
<keyword evidence="3" id="KW-0731">Sigma factor</keyword>
<dbReference type="InterPro" id="IPR013324">
    <property type="entry name" value="RNA_pol_sigma_r3/r4-like"/>
</dbReference>
<accession>A0ABQ1RZC1</accession>
<evidence type="ECO:0000259" key="7">
    <source>
        <dbReference type="Pfam" id="PF08281"/>
    </source>
</evidence>
<evidence type="ECO:0000259" key="6">
    <source>
        <dbReference type="Pfam" id="PF04542"/>
    </source>
</evidence>
<keyword evidence="9" id="KW-1185">Reference proteome</keyword>
<dbReference type="InterPro" id="IPR039425">
    <property type="entry name" value="RNA_pol_sigma-70-like"/>
</dbReference>
<organism evidence="8 9">
    <name type="scientific">Tsuneonella deserti</name>
    <dbReference type="NCBI Taxonomy" id="2035528"/>
    <lineage>
        <taxon>Bacteria</taxon>
        <taxon>Pseudomonadati</taxon>
        <taxon>Pseudomonadota</taxon>
        <taxon>Alphaproteobacteria</taxon>
        <taxon>Sphingomonadales</taxon>
        <taxon>Erythrobacteraceae</taxon>
        <taxon>Tsuneonella</taxon>
    </lineage>
</organism>
<evidence type="ECO:0000256" key="4">
    <source>
        <dbReference type="ARBA" id="ARBA00023163"/>
    </source>
</evidence>
<dbReference type="InterPro" id="IPR013249">
    <property type="entry name" value="RNA_pol_sigma70_r4_t2"/>
</dbReference>
<dbReference type="InterPro" id="IPR007627">
    <property type="entry name" value="RNA_pol_sigma70_r2"/>
</dbReference>
<evidence type="ECO:0000256" key="1">
    <source>
        <dbReference type="ARBA" id="ARBA00010641"/>
    </source>
</evidence>
<comment type="caution">
    <text evidence="8">The sequence shown here is derived from an EMBL/GenBank/DDBJ whole genome shotgun (WGS) entry which is preliminary data.</text>
</comment>
<feature type="domain" description="RNA polymerase sigma factor 70 region 4 type 2" evidence="7">
    <location>
        <begin position="135"/>
        <end position="184"/>
    </location>
</feature>
<gene>
    <name evidence="8" type="primary">fecI</name>
    <name evidence="8" type="ORF">GCM10011515_00280</name>
</gene>
<sequence length="194" mass="21852">MRLTAAEFEGLPEPRLDDGDPLPPENRAPVRENGLEALYHAHSGRLLRFFSRRAGTTDAPDLVQETFVRMARIEPAACHRIESPGAFLTRIAANLVKDRARLAARRSSSCHVSYDEQVHGQVDPHRLLDDRDALARLEQAVARLNRRTREIFLLHRVEGLTYAEIADEVGMSVKGVKKQMAKALFQLRRDVGPL</sequence>
<dbReference type="RefSeq" id="WP_188643274.1">
    <property type="nucleotide sequence ID" value="NZ_BMKL01000001.1"/>
</dbReference>
<comment type="similarity">
    <text evidence="1">Belongs to the sigma-70 factor family. ECF subfamily.</text>
</comment>
<dbReference type="InterPro" id="IPR036388">
    <property type="entry name" value="WH-like_DNA-bd_sf"/>
</dbReference>
<evidence type="ECO:0000256" key="2">
    <source>
        <dbReference type="ARBA" id="ARBA00023015"/>
    </source>
</evidence>
<dbReference type="SUPFAM" id="SSF88946">
    <property type="entry name" value="Sigma2 domain of RNA polymerase sigma factors"/>
    <property type="match status" value="1"/>
</dbReference>
<evidence type="ECO:0000256" key="5">
    <source>
        <dbReference type="SAM" id="MobiDB-lite"/>
    </source>
</evidence>
<dbReference type="Pfam" id="PF08281">
    <property type="entry name" value="Sigma70_r4_2"/>
    <property type="match status" value="1"/>
</dbReference>